<dbReference type="SUPFAM" id="SSF52540">
    <property type="entry name" value="P-loop containing nucleoside triphosphate hydrolases"/>
    <property type="match status" value="1"/>
</dbReference>
<dbReference type="GO" id="GO:0016887">
    <property type="term" value="F:ATP hydrolysis activity"/>
    <property type="evidence" value="ECO:0007669"/>
    <property type="project" value="InterPro"/>
</dbReference>
<evidence type="ECO:0000256" key="3">
    <source>
        <dbReference type="ARBA" id="ARBA00022741"/>
    </source>
</evidence>
<gene>
    <name evidence="7" type="ORF">SAMN05192554_1198</name>
</gene>
<name>A0A1G9ZBV3_9EURY</name>
<dbReference type="PROSITE" id="PS50893">
    <property type="entry name" value="ABC_TRANSPORTER_2"/>
    <property type="match status" value="1"/>
</dbReference>
<dbReference type="Gene3D" id="3.40.50.300">
    <property type="entry name" value="P-loop containing nucleotide triphosphate hydrolases"/>
    <property type="match status" value="1"/>
</dbReference>
<feature type="domain" description="ABC transporter" evidence="6">
    <location>
        <begin position="7"/>
        <end position="236"/>
    </location>
</feature>
<comment type="similarity">
    <text evidence="1">Belongs to the ABC transporter superfamily.</text>
</comment>
<dbReference type="Proteomes" id="UP000199370">
    <property type="component" value="Unassembled WGS sequence"/>
</dbReference>
<keyword evidence="3" id="KW-0547">Nucleotide-binding</keyword>
<reference evidence="7 8" key="1">
    <citation type="submission" date="2016-10" db="EMBL/GenBank/DDBJ databases">
        <authorList>
            <person name="de Groot N.N."/>
        </authorList>
    </citation>
    <scope>NUCLEOTIDE SEQUENCE [LARGE SCALE GENOMIC DNA]</scope>
    <source>
        <strain evidence="8">EB21,IBRC-M 10013,KCTC 4048</strain>
    </source>
</reference>
<evidence type="ECO:0000256" key="2">
    <source>
        <dbReference type="ARBA" id="ARBA00022448"/>
    </source>
</evidence>
<keyword evidence="5" id="KW-0029">Amino-acid transport</keyword>
<organism evidence="7 8">
    <name type="scientific">Haloarchaeobius iranensis</name>
    <dbReference type="NCBI Taxonomy" id="996166"/>
    <lineage>
        <taxon>Archaea</taxon>
        <taxon>Methanobacteriati</taxon>
        <taxon>Methanobacteriota</taxon>
        <taxon>Stenosarchaea group</taxon>
        <taxon>Halobacteria</taxon>
        <taxon>Halobacteriales</taxon>
        <taxon>Halorubellaceae</taxon>
        <taxon>Haloarchaeobius</taxon>
    </lineage>
</organism>
<dbReference type="InterPro" id="IPR027417">
    <property type="entry name" value="P-loop_NTPase"/>
</dbReference>
<sequence>MSDHPLLQLDDVHAYYGDHHVLDGITFDVDTDEVVAYLGRNGTGKTTTYKLVTGLLEPRRGTITYKDEVINGQEPHKIGRKGVSFVTADEKVFPHLTVRENIRLPTLERDVEPDFEYLYELFPDLREYERSRAADLSGGQQQMVAIAQALAADPDLLLLDEPVQGLAVQFVEKVSSLLDRLTSEQDLAVMIIEHDIDLALEVADRVLVLDEGQIVWQGSSEELAENDEIIDRYIGVQGFA</sequence>
<accession>A0A1G9ZBV3</accession>
<dbReference type="GO" id="GO:0015658">
    <property type="term" value="F:branched-chain amino acid transmembrane transporter activity"/>
    <property type="evidence" value="ECO:0007669"/>
    <property type="project" value="TreeGrafter"/>
</dbReference>
<evidence type="ECO:0000313" key="7">
    <source>
        <dbReference type="EMBL" id="SDN18076.1"/>
    </source>
</evidence>
<dbReference type="InterPro" id="IPR003439">
    <property type="entry name" value="ABC_transporter-like_ATP-bd"/>
</dbReference>
<dbReference type="InterPro" id="IPR003593">
    <property type="entry name" value="AAA+_ATPase"/>
</dbReference>
<keyword evidence="8" id="KW-1185">Reference proteome</keyword>
<keyword evidence="2" id="KW-0813">Transport</keyword>
<protein>
    <submittedName>
        <fullName evidence="7">Amino acid/amide ABC transporter ATP-binding protein 2, HAAT family</fullName>
    </submittedName>
</protein>
<proteinExistence type="inferred from homology"/>
<dbReference type="AlphaFoldDB" id="A0A1G9ZBV3"/>
<keyword evidence="4 7" id="KW-0067">ATP-binding</keyword>
<dbReference type="SMART" id="SM00382">
    <property type="entry name" value="AAA"/>
    <property type="match status" value="1"/>
</dbReference>
<dbReference type="GO" id="GO:0015807">
    <property type="term" value="P:L-amino acid transport"/>
    <property type="evidence" value="ECO:0007669"/>
    <property type="project" value="TreeGrafter"/>
</dbReference>
<dbReference type="Pfam" id="PF00005">
    <property type="entry name" value="ABC_tran"/>
    <property type="match status" value="1"/>
</dbReference>
<dbReference type="InterPro" id="IPR052156">
    <property type="entry name" value="BCAA_Transport_ATP-bd_LivF"/>
</dbReference>
<dbReference type="STRING" id="996166.SAMN05192554_1198"/>
<dbReference type="RefSeq" id="WP_089735143.1">
    <property type="nucleotide sequence ID" value="NZ_FNIA01000019.1"/>
</dbReference>
<dbReference type="EMBL" id="FNIA01000019">
    <property type="protein sequence ID" value="SDN18076.1"/>
    <property type="molecule type" value="Genomic_DNA"/>
</dbReference>
<evidence type="ECO:0000313" key="8">
    <source>
        <dbReference type="Proteomes" id="UP000199370"/>
    </source>
</evidence>
<dbReference type="PROSITE" id="PS00211">
    <property type="entry name" value="ABC_TRANSPORTER_1"/>
    <property type="match status" value="1"/>
</dbReference>
<dbReference type="GO" id="GO:0005524">
    <property type="term" value="F:ATP binding"/>
    <property type="evidence" value="ECO:0007669"/>
    <property type="project" value="UniProtKB-KW"/>
</dbReference>
<evidence type="ECO:0000256" key="4">
    <source>
        <dbReference type="ARBA" id="ARBA00022840"/>
    </source>
</evidence>
<evidence type="ECO:0000256" key="5">
    <source>
        <dbReference type="ARBA" id="ARBA00022970"/>
    </source>
</evidence>
<dbReference type="InterPro" id="IPR017871">
    <property type="entry name" value="ABC_transporter-like_CS"/>
</dbReference>
<evidence type="ECO:0000259" key="6">
    <source>
        <dbReference type="PROSITE" id="PS50893"/>
    </source>
</evidence>
<dbReference type="OrthoDB" id="97750at2157"/>
<dbReference type="PANTHER" id="PTHR43820">
    <property type="entry name" value="HIGH-AFFINITY BRANCHED-CHAIN AMINO ACID TRANSPORT ATP-BINDING PROTEIN LIVF"/>
    <property type="match status" value="1"/>
</dbReference>
<dbReference type="PANTHER" id="PTHR43820:SF2">
    <property type="entry name" value="ABC TRANSPORTER ATP-BINDING PROTEIN"/>
    <property type="match status" value="1"/>
</dbReference>
<evidence type="ECO:0000256" key="1">
    <source>
        <dbReference type="ARBA" id="ARBA00005417"/>
    </source>
</evidence>